<evidence type="ECO:0000313" key="3">
    <source>
        <dbReference type="EMBL" id="MBB4449676.1"/>
    </source>
</evidence>
<keyword evidence="5" id="KW-1185">Reference proteome</keyword>
<comment type="caution">
    <text evidence="3">The sequence shown here is derived from an EMBL/GenBank/DDBJ whole genome shotgun (WGS) entry which is preliminary data.</text>
</comment>
<name>A0A7W6Y4V7_9HYPH</name>
<proteinExistence type="predicted"/>
<evidence type="ECO:0000313" key="5">
    <source>
        <dbReference type="Proteomes" id="UP000524535"/>
    </source>
</evidence>
<evidence type="ECO:0000313" key="4">
    <source>
        <dbReference type="Proteomes" id="UP000520770"/>
    </source>
</evidence>
<dbReference type="EMBL" id="JACIHM010000020">
    <property type="protein sequence ID" value="MBB4449676.1"/>
    <property type="molecule type" value="Genomic_DNA"/>
</dbReference>
<organism evidence="3 6">
    <name type="scientific">Aliirhizobium cellulosilyticum</name>
    <dbReference type="NCBI Taxonomy" id="393664"/>
    <lineage>
        <taxon>Bacteria</taxon>
        <taxon>Pseudomonadati</taxon>
        <taxon>Pseudomonadota</taxon>
        <taxon>Alphaproteobacteria</taxon>
        <taxon>Hyphomicrobiales</taxon>
        <taxon>Rhizobiaceae</taxon>
        <taxon>Aliirhizobium</taxon>
    </lineage>
</organism>
<protein>
    <submittedName>
        <fullName evidence="3">Uncharacterized protein</fullName>
    </submittedName>
</protein>
<evidence type="ECO:0000313" key="2">
    <source>
        <dbReference type="EMBL" id="MBB4414945.1"/>
    </source>
</evidence>
<dbReference type="EMBL" id="JACIGY010000017">
    <property type="protein sequence ID" value="MBB4414945.1"/>
    <property type="molecule type" value="Genomic_DNA"/>
</dbReference>
<evidence type="ECO:0000313" key="6">
    <source>
        <dbReference type="Proteomes" id="UP000576087"/>
    </source>
</evidence>
<accession>A0A7W6Y4V7</accession>
<sequence length="56" mass="6132">MDDGMTEMFSDADIEILPPAHNTEHEMAICLCCCRQRPNSAIDEDGCGICDECLAP</sequence>
<evidence type="ECO:0000313" key="1">
    <source>
        <dbReference type="EMBL" id="MBB4351750.1"/>
    </source>
</evidence>
<dbReference type="Proteomes" id="UP000520770">
    <property type="component" value="Unassembled WGS sequence"/>
</dbReference>
<gene>
    <name evidence="2" type="ORF">GGE31_005492</name>
    <name evidence="1" type="ORF">GGE33_005534</name>
    <name evidence="3" type="ORF">GGE35_005534</name>
</gene>
<reference evidence="4 5" key="1">
    <citation type="submission" date="2020-08" db="EMBL/GenBank/DDBJ databases">
        <title>Genomic Encyclopedia of Type Strains, Phase IV (KMG-V): Genome sequencing to study the core and pangenomes of soil and plant-associated prokaryotes.</title>
        <authorList>
            <person name="Whitman W."/>
        </authorList>
    </citation>
    <scope>NUCLEOTIDE SEQUENCE [LARGE SCALE GENOMIC DNA]</scope>
    <source>
        <strain evidence="2 5">SEMIA 444</strain>
        <strain evidence="1 4">SEMIA 448</strain>
        <strain evidence="3 6">SEMIA 452</strain>
    </source>
</reference>
<dbReference type="RefSeq" id="WP_183830445.1">
    <property type="nucleotide sequence ID" value="NZ_JACIGW010000017.1"/>
</dbReference>
<dbReference type="EMBL" id="JACIGW010000017">
    <property type="protein sequence ID" value="MBB4351750.1"/>
    <property type="molecule type" value="Genomic_DNA"/>
</dbReference>
<dbReference type="Proteomes" id="UP000576087">
    <property type="component" value="Unassembled WGS sequence"/>
</dbReference>
<dbReference type="Proteomes" id="UP000524535">
    <property type="component" value="Unassembled WGS sequence"/>
</dbReference>
<dbReference type="AlphaFoldDB" id="A0A7W6Y4V7"/>